<dbReference type="Gene3D" id="3.30.479.30">
    <property type="entry name" value="Band 7 domain"/>
    <property type="match status" value="1"/>
</dbReference>
<dbReference type="InterPro" id="IPR001107">
    <property type="entry name" value="Band_7"/>
</dbReference>
<feature type="domain" description="Band 7" evidence="4">
    <location>
        <begin position="55"/>
        <end position="267"/>
    </location>
</feature>
<evidence type="ECO:0000259" key="4">
    <source>
        <dbReference type="Pfam" id="PF01145"/>
    </source>
</evidence>
<reference evidence="5 6" key="1">
    <citation type="submission" date="2019-08" db="EMBL/GenBank/DDBJ databases">
        <title>In-depth cultivation of the pig gut microbiome towards novel bacterial diversity and tailored functional studies.</title>
        <authorList>
            <person name="Wylensek D."/>
            <person name="Hitch T.C.A."/>
            <person name="Clavel T."/>
        </authorList>
    </citation>
    <scope>NUCLEOTIDE SEQUENCE [LARGE SCALE GENOMIC DNA]</scope>
    <source>
        <strain evidence="5 6">BBE-744-WT-12</strain>
    </source>
</reference>
<name>A0A844GB19_9BACT</name>
<comment type="subcellular location">
    <subcellularLocation>
        <location evidence="1">Membrane</location>
        <topology evidence="1">Single-pass membrane protein</topology>
    </subcellularLocation>
</comment>
<dbReference type="EMBL" id="VUNS01000049">
    <property type="protein sequence ID" value="MST99711.1"/>
    <property type="molecule type" value="Genomic_DNA"/>
</dbReference>
<keyword evidence="3" id="KW-0472">Membrane</keyword>
<feature type="transmembrane region" description="Helical" evidence="3">
    <location>
        <begin position="31"/>
        <end position="56"/>
    </location>
</feature>
<dbReference type="Pfam" id="PF01145">
    <property type="entry name" value="Band_7"/>
    <property type="match status" value="1"/>
</dbReference>
<dbReference type="AlphaFoldDB" id="A0A844GB19"/>
<keyword evidence="3" id="KW-1133">Transmembrane helix</keyword>
<keyword evidence="3" id="KW-0812">Transmembrane</keyword>
<comment type="caution">
    <text evidence="5">The sequence shown here is derived from an EMBL/GenBank/DDBJ whole genome shotgun (WGS) entry which is preliminary data.</text>
</comment>
<gene>
    <name evidence="5" type="ORF">FYJ85_22020</name>
</gene>
<sequence length="372" mass="41466">MEETKSVIKGEFDRSGQYDSGLKSLVRSLQWAFGFLLVIIIGLMVYFLTAGGYFSVEPQHAVIVMKFGEIEQVHTTGGHWYLPYPVNRWVEVRTNQQSLQIDFLPAERPDGAPPQALAPGRDSYLLTGDANIIHASWRVNYHVSNPETYYTTLATPEDPSGADVTEKDVNGFVGTRGPQTMIRNLFREAVIRVTSGLKVDDMLYSKRTDYSDAVQAEFARLLARAECGIEVDNITLEQVFPPLKTKMAFDEVAAAANTVDSMRSKAEQYAVQVGNEAIAGRTELVSSARTYKELVVSEVKSESIYFRNINEEYRKNPATVLMTLYTNTLADVLQQQQGKYILGTSGTGNKQVRIKLNPEPKRQKSAGAAEEK</sequence>
<proteinExistence type="predicted"/>
<feature type="region of interest" description="Disordered" evidence="2">
    <location>
        <begin position="351"/>
        <end position="372"/>
    </location>
</feature>
<organism evidence="5 6">
    <name type="scientific">Victivallis lenta</name>
    <dbReference type="NCBI Taxonomy" id="2606640"/>
    <lineage>
        <taxon>Bacteria</taxon>
        <taxon>Pseudomonadati</taxon>
        <taxon>Lentisphaerota</taxon>
        <taxon>Lentisphaeria</taxon>
        <taxon>Victivallales</taxon>
        <taxon>Victivallaceae</taxon>
        <taxon>Victivallis</taxon>
    </lineage>
</organism>
<dbReference type="Proteomes" id="UP000435649">
    <property type="component" value="Unassembled WGS sequence"/>
</dbReference>
<evidence type="ECO:0000256" key="1">
    <source>
        <dbReference type="ARBA" id="ARBA00004167"/>
    </source>
</evidence>
<protein>
    <recommendedName>
        <fullName evidence="4">Band 7 domain-containing protein</fullName>
    </recommendedName>
</protein>
<dbReference type="RefSeq" id="WP_154420874.1">
    <property type="nucleotide sequence ID" value="NZ_CALXOB010000053.1"/>
</dbReference>
<keyword evidence="6" id="KW-1185">Reference proteome</keyword>
<dbReference type="InterPro" id="IPR036013">
    <property type="entry name" value="Band_7/SPFH_dom_sf"/>
</dbReference>
<dbReference type="SUPFAM" id="SSF117892">
    <property type="entry name" value="Band 7/SPFH domain"/>
    <property type="match status" value="1"/>
</dbReference>
<dbReference type="GO" id="GO:0016020">
    <property type="term" value="C:membrane"/>
    <property type="evidence" value="ECO:0007669"/>
    <property type="project" value="UniProtKB-SubCell"/>
</dbReference>
<evidence type="ECO:0000256" key="3">
    <source>
        <dbReference type="SAM" id="Phobius"/>
    </source>
</evidence>
<evidence type="ECO:0000313" key="5">
    <source>
        <dbReference type="EMBL" id="MST99711.1"/>
    </source>
</evidence>
<accession>A0A844GB19</accession>
<evidence type="ECO:0000256" key="2">
    <source>
        <dbReference type="SAM" id="MobiDB-lite"/>
    </source>
</evidence>
<evidence type="ECO:0000313" key="6">
    <source>
        <dbReference type="Proteomes" id="UP000435649"/>
    </source>
</evidence>